<dbReference type="EMBL" id="CAUWAG010000018">
    <property type="protein sequence ID" value="CAJ2511352.1"/>
    <property type="molecule type" value="Genomic_DNA"/>
</dbReference>
<evidence type="ECO:0000256" key="3">
    <source>
        <dbReference type="ARBA" id="ARBA00023002"/>
    </source>
</evidence>
<gene>
    <name evidence="6" type="ORF">KHLLAP_LOCUS11820</name>
</gene>
<evidence type="ECO:0000256" key="1">
    <source>
        <dbReference type="ARBA" id="ARBA00006484"/>
    </source>
</evidence>
<dbReference type="InterPro" id="IPR002347">
    <property type="entry name" value="SDR_fam"/>
</dbReference>
<dbReference type="SUPFAM" id="SSF51735">
    <property type="entry name" value="NAD(P)-binding Rossmann-fold domains"/>
    <property type="match status" value="1"/>
</dbReference>
<evidence type="ECO:0000256" key="4">
    <source>
        <dbReference type="ARBA" id="ARBA00023027"/>
    </source>
</evidence>
<evidence type="ECO:0000256" key="2">
    <source>
        <dbReference type="ARBA" id="ARBA00022857"/>
    </source>
</evidence>
<dbReference type="SMART" id="SM00822">
    <property type="entry name" value="PKS_KR"/>
    <property type="match status" value="1"/>
</dbReference>
<dbReference type="FunFam" id="3.40.50.720:FF:000084">
    <property type="entry name" value="Short-chain dehydrogenase reductase"/>
    <property type="match status" value="1"/>
</dbReference>
<comment type="caution">
    <text evidence="6">The sequence shown here is derived from an EMBL/GenBank/DDBJ whole genome shotgun (WGS) entry which is preliminary data.</text>
</comment>
<dbReference type="Pfam" id="PF13561">
    <property type="entry name" value="adh_short_C2"/>
    <property type="match status" value="1"/>
</dbReference>
<dbReference type="InterPro" id="IPR057326">
    <property type="entry name" value="KR_dom"/>
</dbReference>
<evidence type="ECO:0000313" key="7">
    <source>
        <dbReference type="Proteomes" id="UP001295740"/>
    </source>
</evidence>
<protein>
    <submittedName>
        <fullName evidence="6">Uu.00g069770.m01.CDS01</fullName>
    </submittedName>
</protein>
<proteinExistence type="inferred from homology"/>
<dbReference type="CDD" id="cd05233">
    <property type="entry name" value="SDR_c"/>
    <property type="match status" value="1"/>
</dbReference>
<dbReference type="Gene3D" id="3.40.50.720">
    <property type="entry name" value="NAD(P)-binding Rossmann-like Domain"/>
    <property type="match status" value="1"/>
</dbReference>
<comment type="similarity">
    <text evidence="1">Belongs to the short-chain dehydrogenases/reductases (SDR) family.</text>
</comment>
<name>A0AAI8VUJ6_9PEZI</name>
<sequence length="273" mass="28600">MDVNGVALVVGAGSGIGLETALTFAERGARAVVFADQASDTASTGSAKSKSVVTSKDNETLAIAVDVRDRASVAAIVAEVKKRFGRLDYAVNSAGVPRQTEADTASVNEEEYEFLHDVNAKGILHCLQEEISAMRGQEPLYVKGRSGRRSVGPGSIINVTSLSAVTGSANSITYTASKFAARGIIKCAVLDNRSTGLRINEVCPGFTDTPMLRRGIEKQPDVGELIRKSMPLGRVATPEEIAHVIHFLASPGASFVNGQSLVVDSGVSVPVLS</sequence>
<dbReference type="PANTHER" id="PTHR24321:SF8">
    <property type="entry name" value="ESTRADIOL 17-BETA-DEHYDROGENASE 8-RELATED"/>
    <property type="match status" value="1"/>
</dbReference>
<organism evidence="6 7">
    <name type="scientific">Anthostomella pinea</name>
    <dbReference type="NCBI Taxonomy" id="933095"/>
    <lineage>
        <taxon>Eukaryota</taxon>
        <taxon>Fungi</taxon>
        <taxon>Dikarya</taxon>
        <taxon>Ascomycota</taxon>
        <taxon>Pezizomycotina</taxon>
        <taxon>Sordariomycetes</taxon>
        <taxon>Xylariomycetidae</taxon>
        <taxon>Xylariales</taxon>
        <taxon>Xylariaceae</taxon>
        <taxon>Anthostomella</taxon>
    </lineage>
</organism>
<dbReference type="Proteomes" id="UP001295740">
    <property type="component" value="Unassembled WGS sequence"/>
</dbReference>
<dbReference type="PRINTS" id="PR00080">
    <property type="entry name" value="SDRFAMILY"/>
</dbReference>
<dbReference type="PRINTS" id="PR00081">
    <property type="entry name" value="GDHRDH"/>
</dbReference>
<dbReference type="AlphaFoldDB" id="A0AAI8VUJ6"/>
<keyword evidence="7" id="KW-1185">Reference proteome</keyword>
<reference evidence="6" key="1">
    <citation type="submission" date="2023-10" db="EMBL/GenBank/DDBJ databases">
        <authorList>
            <person name="Hackl T."/>
        </authorList>
    </citation>
    <scope>NUCLEOTIDE SEQUENCE</scope>
</reference>
<keyword evidence="4" id="KW-0520">NAD</keyword>
<evidence type="ECO:0000313" key="6">
    <source>
        <dbReference type="EMBL" id="CAJ2511352.1"/>
    </source>
</evidence>
<dbReference type="GO" id="GO:0016491">
    <property type="term" value="F:oxidoreductase activity"/>
    <property type="evidence" value="ECO:0007669"/>
    <property type="project" value="UniProtKB-KW"/>
</dbReference>
<keyword evidence="3" id="KW-0560">Oxidoreductase</keyword>
<accession>A0AAI8VUJ6</accession>
<feature type="domain" description="Ketoreductase" evidence="5">
    <location>
        <begin position="5"/>
        <end position="202"/>
    </location>
</feature>
<evidence type="ECO:0000259" key="5">
    <source>
        <dbReference type="SMART" id="SM00822"/>
    </source>
</evidence>
<dbReference type="InterPro" id="IPR036291">
    <property type="entry name" value="NAD(P)-bd_dom_sf"/>
</dbReference>
<keyword evidence="2" id="KW-0521">NADP</keyword>
<dbReference type="PANTHER" id="PTHR24321">
    <property type="entry name" value="DEHYDROGENASES, SHORT CHAIN"/>
    <property type="match status" value="1"/>
</dbReference>